<proteinExistence type="predicted"/>
<name>J9GGW7_9ZZZZ</name>
<protein>
    <submittedName>
        <fullName evidence="2">OmpA family protein</fullName>
    </submittedName>
</protein>
<accession>J9GGW7</accession>
<reference evidence="2" key="1">
    <citation type="journal article" date="2012" name="PLoS ONE">
        <title>Gene sets for utilization of primary and secondary nutrition supplies in the distal gut of endangered iberian lynx.</title>
        <authorList>
            <person name="Alcaide M."/>
            <person name="Messina E."/>
            <person name="Richter M."/>
            <person name="Bargiela R."/>
            <person name="Peplies J."/>
            <person name="Huws S.A."/>
            <person name="Newbold C.J."/>
            <person name="Golyshin P.N."/>
            <person name="Simon M.A."/>
            <person name="Lopez G."/>
            <person name="Yakimov M.M."/>
            <person name="Ferrer M."/>
        </authorList>
    </citation>
    <scope>NUCLEOTIDE SEQUENCE</scope>
</reference>
<sequence length="271" mass="30225">MPSFSLAANPIQKIMKIKLGLSALFLGCSLGLSAQKTVQGCGFLDNWSVGCFVGGATPAAHAAFFGGMRPVYSVEMTKYIVPEFAMGARLGWANNTVSQGNALDATDLSLFGKINLSNWFASYNGIPRRFELEAMAAAGWGRHYFPSSVADDYDFMTSRFGLNFNFNLGENKAWTVSVRPALVYNLDNGDTHPVYHINHCAWEFQAGVIYHFKNANNGKHHFTLQRPYDPTRADALNAKVNDLLRMVKEKDEKLERLQQEVKDLRKALEEK</sequence>
<gene>
    <name evidence="2" type="ORF">EVA_10834</name>
</gene>
<keyword evidence="1" id="KW-0175">Coiled coil</keyword>
<dbReference type="EMBL" id="AMCI01003109">
    <property type="protein sequence ID" value="EJX01053.1"/>
    <property type="molecule type" value="Genomic_DNA"/>
</dbReference>
<evidence type="ECO:0000313" key="2">
    <source>
        <dbReference type="EMBL" id="EJX01053.1"/>
    </source>
</evidence>
<organism evidence="2">
    <name type="scientific">gut metagenome</name>
    <dbReference type="NCBI Taxonomy" id="749906"/>
    <lineage>
        <taxon>unclassified sequences</taxon>
        <taxon>metagenomes</taxon>
        <taxon>organismal metagenomes</taxon>
    </lineage>
</organism>
<evidence type="ECO:0000256" key="1">
    <source>
        <dbReference type="SAM" id="Coils"/>
    </source>
</evidence>
<dbReference type="AlphaFoldDB" id="J9GGW7"/>
<feature type="coiled-coil region" evidence="1">
    <location>
        <begin position="233"/>
        <end position="271"/>
    </location>
</feature>
<comment type="caution">
    <text evidence="2">The sequence shown here is derived from an EMBL/GenBank/DDBJ whole genome shotgun (WGS) entry which is preliminary data.</text>
</comment>